<dbReference type="Proteomes" id="UP000663877">
    <property type="component" value="Unassembled WGS sequence"/>
</dbReference>
<dbReference type="PANTHER" id="PTHR45749">
    <property type="match status" value="1"/>
</dbReference>
<comment type="caution">
    <text evidence="3">The sequence shown here is derived from an EMBL/GenBank/DDBJ whole genome shotgun (WGS) entry which is preliminary data.</text>
</comment>
<organism evidence="3 5">
    <name type="scientific">Adineta steineri</name>
    <dbReference type="NCBI Taxonomy" id="433720"/>
    <lineage>
        <taxon>Eukaryota</taxon>
        <taxon>Metazoa</taxon>
        <taxon>Spiralia</taxon>
        <taxon>Gnathifera</taxon>
        <taxon>Rotifera</taxon>
        <taxon>Eurotatoria</taxon>
        <taxon>Bdelloidea</taxon>
        <taxon>Adinetida</taxon>
        <taxon>Adinetidae</taxon>
        <taxon>Adineta</taxon>
    </lineage>
</organism>
<reference evidence="3" key="1">
    <citation type="submission" date="2021-02" db="EMBL/GenBank/DDBJ databases">
        <authorList>
            <person name="Nowell W R."/>
        </authorList>
    </citation>
    <scope>NUCLEOTIDE SEQUENCE</scope>
</reference>
<evidence type="ECO:0000313" key="3">
    <source>
        <dbReference type="EMBL" id="CAF1075025.1"/>
    </source>
</evidence>
<evidence type="ECO:0000259" key="1">
    <source>
        <dbReference type="Pfam" id="PF14291"/>
    </source>
</evidence>
<dbReference type="InterPro" id="IPR025398">
    <property type="entry name" value="DUF4371"/>
</dbReference>
<evidence type="ECO:0000313" key="5">
    <source>
        <dbReference type="Proteomes" id="UP000663877"/>
    </source>
</evidence>
<evidence type="ECO:0000313" key="2">
    <source>
        <dbReference type="EMBL" id="CAF1074297.1"/>
    </source>
</evidence>
<dbReference type="EMBL" id="CAJNOM010000113">
    <property type="protein sequence ID" value="CAF1074297.1"/>
    <property type="molecule type" value="Genomic_DNA"/>
</dbReference>
<feature type="domain" description="DUF4371" evidence="1">
    <location>
        <begin position="141"/>
        <end position="281"/>
    </location>
</feature>
<proteinExistence type="predicted"/>
<dbReference type="PANTHER" id="PTHR45749:SF21">
    <property type="entry name" value="DUF4371 DOMAIN-CONTAINING PROTEIN"/>
    <property type="match status" value="1"/>
</dbReference>
<dbReference type="Pfam" id="PF14291">
    <property type="entry name" value="DUF4371"/>
    <property type="match status" value="1"/>
</dbReference>
<dbReference type="Proteomes" id="UP000663832">
    <property type="component" value="Unassembled WGS sequence"/>
</dbReference>
<sequence length="290" mass="32711">MASTEESNTNETTSSRRIISFCERIVNTFRLNLNGIGDLKKRSLGRLDFTNTSKLDVKLPFNKHFSKSIPKLYLLTSLNVQLTTDYTNQSDLRVLLEQAPNLHTLSVLCPTKTTLKYFLAVINNPSILKLNLPKAVSLTDAQEGNSCALLQYHTQVDDTSLKYHLETSDKNAIYIYKIIQSELISIIDNLILRLIIEEVKQAESLTAILDETVNIASVEQTSLCVRYALKDQSHETFFMYISVKNRTGPRLGKLIIKSIIDLDMNYCAGQGYDGCSAMSGKNPLYYSDFQ</sequence>
<protein>
    <recommendedName>
        <fullName evidence="1">DUF4371 domain-containing protein</fullName>
    </recommendedName>
</protein>
<gene>
    <name evidence="3" type="ORF">BJG266_LOCUS19927</name>
    <name evidence="2" type="ORF">QVE165_LOCUS18865</name>
</gene>
<name>A0A814M6F2_9BILA</name>
<accession>A0A814M6F2</accession>
<evidence type="ECO:0000313" key="4">
    <source>
        <dbReference type="Proteomes" id="UP000663832"/>
    </source>
</evidence>
<dbReference type="EMBL" id="CAJNOI010000110">
    <property type="protein sequence ID" value="CAF1075025.1"/>
    <property type="molecule type" value="Genomic_DNA"/>
</dbReference>
<dbReference type="AlphaFoldDB" id="A0A814M6F2"/>
<keyword evidence="4" id="KW-1185">Reference proteome</keyword>
<dbReference type="OrthoDB" id="6614843at2759"/>